<dbReference type="Gene3D" id="1.25.40.10">
    <property type="entry name" value="Tetratricopeptide repeat domain"/>
    <property type="match status" value="1"/>
</dbReference>
<dbReference type="SUPFAM" id="SSF48452">
    <property type="entry name" value="TPR-like"/>
    <property type="match status" value="1"/>
</dbReference>
<keyword evidence="4" id="KW-1185">Reference proteome</keyword>
<dbReference type="Proteomes" id="UP000799291">
    <property type="component" value="Unassembled WGS sequence"/>
</dbReference>
<name>A0A6G1JHX2_9PLEO</name>
<dbReference type="OrthoDB" id="5308957at2759"/>
<organism evidence="3 4">
    <name type="scientific">Lentithecium fluviatile CBS 122367</name>
    <dbReference type="NCBI Taxonomy" id="1168545"/>
    <lineage>
        <taxon>Eukaryota</taxon>
        <taxon>Fungi</taxon>
        <taxon>Dikarya</taxon>
        <taxon>Ascomycota</taxon>
        <taxon>Pezizomycotina</taxon>
        <taxon>Dothideomycetes</taxon>
        <taxon>Pleosporomycetidae</taxon>
        <taxon>Pleosporales</taxon>
        <taxon>Massarineae</taxon>
        <taxon>Lentitheciaceae</taxon>
        <taxon>Lentithecium</taxon>
    </lineage>
</organism>
<dbReference type="AlphaFoldDB" id="A0A6G1JHX2"/>
<evidence type="ECO:0000256" key="1">
    <source>
        <dbReference type="SAM" id="MobiDB-lite"/>
    </source>
</evidence>
<sequence>MKEDNSLAEVMEHMEVKHKFCPTSKQYKDKFKSWKWIKRLPGEVAQWMVEKANERQTEEGKETTFSFKGRQWTIEQAQDTALRTRKLIVAETPSDIEVETPRRLGDQTSPASHGPEVDAQGRQIRSFNVESPAVRRTFPLTWEGKNRADLVQALQAARDSRRRQEFERAETEFLEALEGHRHLLTPTHEETVKIAFEMANCFAEQDRMKDANTTLERVSEDFIERFGAGHKKTVQYGLDVADLLKSWGRQEDALAFLAHARDAFERAHDDSEYERKAARNKSRRRRPTSPATRLKTIRDDMSADPSSSRIDRGIGTARTFVATGEAGVEDLLKCIESVCARDRQAFAIQSLQARAERLKLYNKQNMVFQHIADYTSTKDLWNQTWSQFVWDKDKSRTLDFLEASLELASACLRGGCDSDWMFGRAQRQAEETFGFNDERTIWTLISIGLVHQSALGWFAATRWFEAAYSAALSAYQSDDGLVKSLEIAMEKKFFSYVSDEGKPYKAIFGVNGLTFRPRRLHLE</sequence>
<feature type="compositionally biased region" description="Basic and acidic residues" evidence="1">
    <location>
        <begin position="268"/>
        <end position="277"/>
    </location>
</feature>
<accession>A0A6G1JHX2</accession>
<gene>
    <name evidence="3" type="ORF">K458DRAFT_356181</name>
</gene>
<feature type="region of interest" description="Disordered" evidence="1">
    <location>
        <begin position="268"/>
        <end position="308"/>
    </location>
</feature>
<evidence type="ECO:0000259" key="2">
    <source>
        <dbReference type="Pfam" id="PF14420"/>
    </source>
</evidence>
<dbReference type="InterPro" id="IPR025676">
    <property type="entry name" value="Clr5_dom"/>
</dbReference>
<feature type="compositionally biased region" description="Basic residues" evidence="1">
    <location>
        <begin position="278"/>
        <end position="287"/>
    </location>
</feature>
<dbReference type="Pfam" id="PF14420">
    <property type="entry name" value="Clr5"/>
    <property type="match status" value="1"/>
</dbReference>
<protein>
    <recommendedName>
        <fullName evidence="2">Clr5 domain-containing protein</fullName>
    </recommendedName>
</protein>
<reference evidence="3" key="1">
    <citation type="journal article" date="2020" name="Stud. Mycol.">
        <title>101 Dothideomycetes genomes: a test case for predicting lifestyles and emergence of pathogens.</title>
        <authorList>
            <person name="Haridas S."/>
            <person name="Albert R."/>
            <person name="Binder M."/>
            <person name="Bloem J."/>
            <person name="Labutti K."/>
            <person name="Salamov A."/>
            <person name="Andreopoulos B."/>
            <person name="Baker S."/>
            <person name="Barry K."/>
            <person name="Bills G."/>
            <person name="Bluhm B."/>
            <person name="Cannon C."/>
            <person name="Castanera R."/>
            <person name="Culley D."/>
            <person name="Daum C."/>
            <person name="Ezra D."/>
            <person name="Gonzalez J."/>
            <person name="Henrissat B."/>
            <person name="Kuo A."/>
            <person name="Liang C."/>
            <person name="Lipzen A."/>
            <person name="Lutzoni F."/>
            <person name="Magnuson J."/>
            <person name="Mondo S."/>
            <person name="Nolan M."/>
            <person name="Ohm R."/>
            <person name="Pangilinan J."/>
            <person name="Park H.-J."/>
            <person name="Ramirez L."/>
            <person name="Alfaro M."/>
            <person name="Sun H."/>
            <person name="Tritt A."/>
            <person name="Yoshinaga Y."/>
            <person name="Zwiers L.-H."/>
            <person name="Turgeon B."/>
            <person name="Goodwin S."/>
            <person name="Spatafora J."/>
            <person name="Crous P."/>
            <person name="Grigoriev I."/>
        </authorList>
    </citation>
    <scope>NUCLEOTIDE SEQUENCE</scope>
    <source>
        <strain evidence="3">CBS 122367</strain>
    </source>
</reference>
<dbReference type="PANTHER" id="PTHR38788">
    <property type="entry name" value="CLR5 DOMAIN-CONTAINING PROTEIN"/>
    <property type="match status" value="1"/>
</dbReference>
<evidence type="ECO:0000313" key="4">
    <source>
        <dbReference type="Proteomes" id="UP000799291"/>
    </source>
</evidence>
<feature type="domain" description="Clr5" evidence="2">
    <location>
        <begin position="2"/>
        <end position="37"/>
    </location>
</feature>
<evidence type="ECO:0000313" key="3">
    <source>
        <dbReference type="EMBL" id="KAF2689841.1"/>
    </source>
</evidence>
<dbReference type="EMBL" id="MU005571">
    <property type="protein sequence ID" value="KAF2689841.1"/>
    <property type="molecule type" value="Genomic_DNA"/>
</dbReference>
<dbReference type="InterPro" id="IPR011990">
    <property type="entry name" value="TPR-like_helical_dom_sf"/>
</dbReference>
<dbReference type="PANTHER" id="PTHR38788:SF3">
    <property type="entry name" value="CLR5 DOMAIN-CONTAINING PROTEIN"/>
    <property type="match status" value="1"/>
</dbReference>
<proteinExistence type="predicted"/>